<evidence type="ECO:0000313" key="2">
    <source>
        <dbReference type="EMBL" id="KZW01023.1"/>
    </source>
</evidence>
<protein>
    <submittedName>
        <fullName evidence="2">Uncharacterized protein</fullName>
    </submittedName>
</protein>
<dbReference type="AlphaFoldDB" id="A0A165NP75"/>
<keyword evidence="3" id="KW-1185">Reference proteome</keyword>
<evidence type="ECO:0000256" key="1">
    <source>
        <dbReference type="SAM" id="MobiDB-lite"/>
    </source>
</evidence>
<dbReference type="EMBL" id="KV425897">
    <property type="protein sequence ID" value="KZW01023.1"/>
    <property type="molecule type" value="Genomic_DNA"/>
</dbReference>
<proteinExistence type="predicted"/>
<feature type="compositionally biased region" description="Basic residues" evidence="1">
    <location>
        <begin position="172"/>
        <end position="182"/>
    </location>
</feature>
<feature type="compositionally biased region" description="Basic and acidic residues" evidence="1">
    <location>
        <begin position="104"/>
        <end position="115"/>
    </location>
</feature>
<feature type="compositionally biased region" description="Pro residues" evidence="1">
    <location>
        <begin position="133"/>
        <end position="154"/>
    </location>
</feature>
<feature type="region of interest" description="Disordered" evidence="1">
    <location>
        <begin position="482"/>
        <end position="505"/>
    </location>
</feature>
<dbReference type="OrthoDB" id="9050357at2759"/>
<feature type="compositionally biased region" description="Low complexity" evidence="1">
    <location>
        <begin position="495"/>
        <end position="504"/>
    </location>
</feature>
<feature type="region of interest" description="Disordered" evidence="1">
    <location>
        <begin position="46"/>
        <end position="261"/>
    </location>
</feature>
<dbReference type="Proteomes" id="UP000077266">
    <property type="component" value="Unassembled WGS sequence"/>
</dbReference>
<feature type="compositionally biased region" description="Acidic residues" evidence="1">
    <location>
        <begin position="213"/>
        <end position="244"/>
    </location>
</feature>
<organism evidence="2 3">
    <name type="scientific">Exidia glandulosa HHB12029</name>
    <dbReference type="NCBI Taxonomy" id="1314781"/>
    <lineage>
        <taxon>Eukaryota</taxon>
        <taxon>Fungi</taxon>
        <taxon>Dikarya</taxon>
        <taxon>Basidiomycota</taxon>
        <taxon>Agaricomycotina</taxon>
        <taxon>Agaricomycetes</taxon>
        <taxon>Auriculariales</taxon>
        <taxon>Exidiaceae</taxon>
        <taxon>Exidia</taxon>
    </lineage>
</organism>
<feature type="region of interest" description="Disordered" evidence="1">
    <location>
        <begin position="1"/>
        <end position="28"/>
    </location>
</feature>
<dbReference type="InParanoid" id="A0A165NP75"/>
<sequence>MNLSDETATSDLSPLGPADLQRLHQPPEDSFDEEILRLIPDDIFAQTIDRDRRIMGKRIRKRVLESGSPNGDRGSDSDEVRTPSKTTPTKKKPARAPPNPPADPPERMPRGKKPVEASTRLTRAQKAAGVVQPVPPAPPRAPAAPLPAAPPARPPAKQAAPIRPPAPAKKAPAVKKPAKKAPVRPVVPRTPTRPKGPARAPKRTPARRVSFDVPEDDDDEDEVDQDDDDEDDQPEEPEDEEEVEQLPARRSVVNGRSARFARPETDEENVFMDVDDAEDAPAFAQPVRGAKRMLLHRSDAASAEDAPSPVRKKQATEDVWGRFVPGRTGDSRIATIPECARTIIVGGLRIYLPLHLFAPEVLRAEEKNRLAFRPDDAALTRVPQALVMENDMTVQNYMTWSKKLLQALDVLKVDGFVQNMFKAHFDFVQMAEDFELEWPTWRLYDIRRRSLVKGDEPVDISNFDAALYGQVQRLVNAQVNADRRRGNNAHYPRDSLSYSSHSNSYRPAAASGSSYVPAQSNHTRGEALKNLKYTRCIICGSNSHIYDKDSRHPARARWMVWDSRGDVWVTPDTHELVCWVFNSNGKCTKPSCRFRAAGHRCSLCGGDHSCHSCTK</sequence>
<feature type="compositionally biased region" description="Polar residues" evidence="1">
    <location>
        <begin position="1"/>
        <end position="12"/>
    </location>
</feature>
<accession>A0A165NP75</accession>
<gene>
    <name evidence="2" type="ORF">EXIGLDRAFT_761303</name>
</gene>
<feature type="compositionally biased region" description="Basic and acidic residues" evidence="1">
    <location>
        <begin position="73"/>
        <end position="82"/>
    </location>
</feature>
<evidence type="ECO:0000313" key="3">
    <source>
        <dbReference type="Proteomes" id="UP000077266"/>
    </source>
</evidence>
<reference evidence="2 3" key="1">
    <citation type="journal article" date="2016" name="Mol. Biol. Evol.">
        <title>Comparative Genomics of Early-Diverging Mushroom-Forming Fungi Provides Insights into the Origins of Lignocellulose Decay Capabilities.</title>
        <authorList>
            <person name="Nagy L.G."/>
            <person name="Riley R."/>
            <person name="Tritt A."/>
            <person name="Adam C."/>
            <person name="Daum C."/>
            <person name="Floudas D."/>
            <person name="Sun H."/>
            <person name="Yadav J.S."/>
            <person name="Pangilinan J."/>
            <person name="Larsson K.H."/>
            <person name="Matsuura K."/>
            <person name="Barry K."/>
            <person name="Labutti K."/>
            <person name="Kuo R."/>
            <person name="Ohm R.A."/>
            <person name="Bhattacharya S.S."/>
            <person name="Shirouzu T."/>
            <person name="Yoshinaga Y."/>
            <person name="Martin F.M."/>
            <person name="Grigoriev I.V."/>
            <person name="Hibbett D.S."/>
        </authorList>
    </citation>
    <scope>NUCLEOTIDE SEQUENCE [LARGE SCALE GENOMIC DNA]</scope>
    <source>
        <strain evidence="2 3">HHB12029</strain>
    </source>
</reference>
<name>A0A165NP75_EXIGL</name>
<feature type="compositionally biased region" description="Low complexity" evidence="1">
    <location>
        <begin position="183"/>
        <end position="199"/>
    </location>
</feature>